<evidence type="ECO:0000313" key="2">
    <source>
        <dbReference type="Proteomes" id="UP001164929"/>
    </source>
</evidence>
<comment type="caution">
    <text evidence="1">The sequence shown here is derived from an EMBL/GenBank/DDBJ whole genome shotgun (WGS) entry which is preliminary data.</text>
</comment>
<sequence length="156" mass="17489">MTDKYRSSEFIQRISQGVNRSSAYPNDWPVHPVTEYGASEIENQTYDFSDDTKAHIVNQQGLGPSLIPPSVLLLVKPFPTPGVGPDCLISPSDRPSKKLSIALLAAEFLDFMVLKGRASVVSMKKREFTIRRMTKKLRDLSMVAMLSNEGDELMLW</sequence>
<evidence type="ECO:0000313" key="1">
    <source>
        <dbReference type="EMBL" id="KAJ6967703.1"/>
    </source>
</evidence>
<name>A0AAD6PVN9_9ROSI</name>
<reference evidence="1 2" key="1">
    <citation type="journal article" date="2023" name="Mol. Ecol. Resour.">
        <title>Chromosome-level genome assembly of a triploid poplar Populus alba 'Berolinensis'.</title>
        <authorList>
            <person name="Chen S."/>
            <person name="Yu Y."/>
            <person name="Wang X."/>
            <person name="Wang S."/>
            <person name="Zhang T."/>
            <person name="Zhou Y."/>
            <person name="He R."/>
            <person name="Meng N."/>
            <person name="Wang Y."/>
            <person name="Liu W."/>
            <person name="Liu Z."/>
            <person name="Liu J."/>
            <person name="Guo Q."/>
            <person name="Huang H."/>
            <person name="Sederoff R.R."/>
            <person name="Wang G."/>
            <person name="Qu G."/>
            <person name="Chen S."/>
        </authorList>
    </citation>
    <scope>NUCLEOTIDE SEQUENCE [LARGE SCALE GENOMIC DNA]</scope>
    <source>
        <strain evidence="1">SC-2020</strain>
    </source>
</reference>
<accession>A0AAD6PVN9</accession>
<dbReference type="EMBL" id="JAQIZT010000016">
    <property type="protein sequence ID" value="KAJ6967703.1"/>
    <property type="molecule type" value="Genomic_DNA"/>
</dbReference>
<proteinExistence type="predicted"/>
<dbReference type="AlphaFoldDB" id="A0AAD6PVN9"/>
<organism evidence="1 2">
    <name type="scientific">Populus alba x Populus x berolinensis</name>
    <dbReference type="NCBI Taxonomy" id="444605"/>
    <lineage>
        <taxon>Eukaryota</taxon>
        <taxon>Viridiplantae</taxon>
        <taxon>Streptophyta</taxon>
        <taxon>Embryophyta</taxon>
        <taxon>Tracheophyta</taxon>
        <taxon>Spermatophyta</taxon>
        <taxon>Magnoliopsida</taxon>
        <taxon>eudicotyledons</taxon>
        <taxon>Gunneridae</taxon>
        <taxon>Pentapetalae</taxon>
        <taxon>rosids</taxon>
        <taxon>fabids</taxon>
        <taxon>Malpighiales</taxon>
        <taxon>Salicaceae</taxon>
        <taxon>Saliceae</taxon>
        <taxon>Populus</taxon>
    </lineage>
</organism>
<dbReference type="Proteomes" id="UP001164929">
    <property type="component" value="Chromosome 16"/>
</dbReference>
<protein>
    <submittedName>
        <fullName evidence="1">Uncharacterized protein</fullName>
    </submittedName>
</protein>
<keyword evidence="2" id="KW-1185">Reference proteome</keyword>
<gene>
    <name evidence="1" type="ORF">NC653_035815</name>
</gene>